<dbReference type="InterPro" id="IPR000073">
    <property type="entry name" value="AB_hydrolase_1"/>
</dbReference>
<dbReference type="PaxDb" id="35128-Thaps34042"/>
<keyword evidence="4" id="KW-1185">Reference proteome</keyword>
<dbReference type="FunCoup" id="B8C3P8">
    <property type="interactions" value="6"/>
</dbReference>
<dbReference type="InterPro" id="IPR051044">
    <property type="entry name" value="MAG_DAG_Lipase"/>
</dbReference>
<feature type="domain" description="Serine aminopeptidase S33" evidence="2">
    <location>
        <begin position="29"/>
        <end position="274"/>
    </location>
</feature>
<dbReference type="HOGENOM" id="CLU_026209_0_2_1"/>
<dbReference type="InterPro" id="IPR029058">
    <property type="entry name" value="AB_hydrolase_fold"/>
</dbReference>
<dbReference type="SUPFAM" id="SSF53474">
    <property type="entry name" value="alpha/beta-Hydrolases"/>
    <property type="match status" value="1"/>
</dbReference>
<dbReference type="GO" id="GO:0016020">
    <property type="term" value="C:membrane"/>
    <property type="evidence" value="ECO:0000318"/>
    <property type="project" value="GO_Central"/>
</dbReference>
<sequence length="294" mass="32971">MSYRVEILTLSLSGMCLLTSTMVPKNNAPIRAVICFCHGYMDNASFLKRIEYQRFVQKGFAVVMIEYEGHGRSDGTNALIPCWETMISDVQQYFHYITQTKFPGKKVFLMGESMGGAVAFDLMSRYRSCYEGVIFVCPMVKVMIVPPAWVVNLFYKIVGASGTVNSFSVMPFAPSKGNIPMLSFKVKEKMLLATSVPTGYGRKPRLATARELLNTTKRISASVGQFDAPFIILHGLSDNITCPKISEDFYKESPSKDKNLKLYKGMCHNLTCGETDENVELIFNDAIDWALERS</sequence>
<name>B8C3P8_THAPS</name>
<dbReference type="eggNOG" id="KOG1455">
    <property type="taxonomic scope" value="Eukaryota"/>
</dbReference>
<dbReference type="Proteomes" id="UP000001449">
    <property type="component" value="Chromosome 5"/>
</dbReference>
<dbReference type="GeneID" id="7442262"/>
<dbReference type="Pfam" id="PF12146">
    <property type="entry name" value="Hydrolase_4"/>
    <property type="match status" value="1"/>
</dbReference>
<dbReference type="GO" id="GO:0016298">
    <property type="term" value="F:lipase activity"/>
    <property type="evidence" value="ECO:0000318"/>
    <property type="project" value="GO_Central"/>
</dbReference>
<evidence type="ECO:0000313" key="4">
    <source>
        <dbReference type="Proteomes" id="UP000001449"/>
    </source>
</evidence>
<dbReference type="PRINTS" id="PR00111">
    <property type="entry name" value="ABHYDROLASE"/>
</dbReference>
<feature type="chain" id="PRO_5002866217" description="Serine aminopeptidase S33 domain-containing protein" evidence="1">
    <location>
        <begin position="22"/>
        <end position="294"/>
    </location>
</feature>
<reference evidence="3 4" key="2">
    <citation type="journal article" date="2008" name="Nature">
        <title>The Phaeodactylum genome reveals the evolutionary history of diatom genomes.</title>
        <authorList>
            <person name="Bowler C."/>
            <person name="Allen A.E."/>
            <person name="Badger J.H."/>
            <person name="Grimwood J."/>
            <person name="Jabbari K."/>
            <person name="Kuo A."/>
            <person name="Maheswari U."/>
            <person name="Martens C."/>
            <person name="Maumus F."/>
            <person name="Otillar R.P."/>
            <person name="Rayko E."/>
            <person name="Salamov A."/>
            <person name="Vandepoele K."/>
            <person name="Beszteri B."/>
            <person name="Gruber A."/>
            <person name="Heijde M."/>
            <person name="Katinka M."/>
            <person name="Mock T."/>
            <person name="Valentin K."/>
            <person name="Verret F."/>
            <person name="Berges J.A."/>
            <person name="Brownlee C."/>
            <person name="Cadoret J.P."/>
            <person name="Chiovitti A."/>
            <person name="Choi C.J."/>
            <person name="Coesel S."/>
            <person name="De Martino A."/>
            <person name="Detter J.C."/>
            <person name="Durkin C."/>
            <person name="Falciatore A."/>
            <person name="Fournet J."/>
            <person name="Haruta M."/>
            <person name="Huysman M.J."/>
            <person name="Jenkins B.D."/>
            <person name="Jiroutova K."/>
            <person name="Jorgensen R.E."/>
            <person name="Joubert Y."/>
            <person name="Kaplan A."/>
            <person name="Kroger N."/>
            <person name="Kroth P.G."/>
            <person name="La Roche J."/>
            <person name="Lindquist E."/>
            <person name="Lommer M."/>
            <person name="Martin-Jezequel V."/>
            <person name="Lopez P.J."/>
            <person name="Lucas S."/>
            <person name="Mangogna M."/>
            <person name="McGinnis K."/>
            <person name="Medlin L.K."/>
            <person name="Montsant A."/>
            <person name="Oudot-Le Secq M.P."/>
            <person name="Napoli C."/>
            <person name="Obornik M."/>
            <person name="Parker M.S."/>
            <person name="Petit J.L."/>
            <person name="Porcel B.M."/>
            <person name="Poulsen N."/>
            <person name="Robison M."/>
            <person name="Rychlewski L."/>
            <person name="Rynearson T.A."/>
            <person name="Schmutz J."/>
            <person name="Shapiro H."/>
            <person name="Siaut M."/>
            <person name="Stanley M."/>
            <person name="Sussman M.R."/>
            <person name="Taylor A.R."/>
            <person name="Vardi A."/>
            <person name="von Dassow P."/>
            <person name="Vyverman W."/>
            <person name="Willis A."/>
            <person name="Wyrwicz L.S."/>
            <person name="Rokhsar D.S."/>
            <person name="Weissenbach J."/>
            <person name="Armbrust E.V."/>
            <person name="Green B.R."/>
            <person name="Van de Peer Y."/>
            <person name="Grigoriev I.V."/>
        </authorList>
    </citation>
    <scope>NUCLEOTIDE SEQUENCE [LARGE SCALE GENOMIC DNA]</scope>
    <source>
        <strain evidence="3 4">CCMP1335</strain>
    </source>
</reference>
<dbReference type="OMA" id="NDVSWTF"/>
<dbReference type="EMBL" id="CM000642">
    <property type="protein sequence ID" value="EED92159.1"/>
    <property type="molecule type" value="Genomic_DNA"/>
</dbReference>
<dbReference type="FunFam" id="3.40.50.1820:FF:000883">
    <property type="entry name" value="Phospholipase"/>
    <property type="match status" value="1"/>
</dbReference>
<gene>
    <name evidence="3" type="ORF">THAPSDRAFT_34042</name>
</gene>
<evidence type="ECO:0000256" key="1">
    <source>
        <dbReference type="SAM" id="SignalP"/>
    </source>
</evidence>
<dbReference type="RefSeq" id="XP_002290407.1">
    <property type="nucleotide sequence ID" value="XM_002290371.1"/>
</dbReference>
<feature type="signal peptide" evidence="1">
    <location>
        <begin position="1"/>
        <end position="21"/>
    </location>
</feature>
<evidence type="ECO:0000259" key="2">
    <source>
        <dbReference type="Pfam" id="PF12146"/>
    </source>
</evidence>
<organism evidence="3 4">
    <name type="scientific">Thalassiosira pseudonana</name>
    <name type="common">Marine diatom</name>
    <name type="synonym">Cyclotella nana</name>
    <dbReference type="NCBI Taxonomy" id="35128"/>
    <lineage>
        <taxon>Eukaryota</taxon>
        <taxon>Sar</taxon>
        <taxon>Stramenopiles</taxon>
        <taxon>Ochrophyta</taxon>
        <taxon>Bacillariophyta</taxon>
        <taxon>Coscinodiscophyceae</taxon>
        <taxon>Thalassiosirophycidae</taxon>
        <taxon>Thalassiosirales</taxon>
        <taxon>Thalassiosiraceae</taxon>
        <taxon>Thalassiosira</taxon>
    </lineage>
</organism>
<dbReference type="InterPro" id="IPR022742">
    <property type="entry name" value="Hydrolase_4"/>
</dbReference>
<dbReference type="AlphaFoldDB" id="B8C3P8"/>
<dbReference type="PANTHER" id="PTHR11614">
    <property type="entry name" value="PHOSPHOLIPASE-RELATED"/>
    <property type="match status" value="1"/>
</dbReference>
<dbReference type="STRING" id="35128.B8C3P8"/>
<dbReference type="InParanoid" id="B8C3P8"/>
<dbReference type="Gene3D" id="3.40.50.1820">
    <property type="entry name" value="alpha/beta hydrolase"/>
    <property type="match status" value="1"/>
</dbReference>
<dbReference type="KEGG" id="tps:THAPSDRAFT_34042"/>
<accession>B8C3P8</accession>
<reference evidence="3 4" key="1">
    <citation type="journal article" date="2004" name="Science">
        <title>The genome of the diatom Thalassiosira pseudonana: ecology, evolution, and metabolism.</title>
        <authorList>
            <person name="Armbrust E.V."/>
            <person name="Berges J.A."/>
            <person name="Bowler C."/>
            <person name="Green B.R."/>
            <person name="Martinez D."/>
            <person name="Putnam N.H."/>
            <person name="Zhou S."/>
            <person name="Allen A.E."/>
            <person name="Apt K.E."/>
            <person name="Bechner M."/>
            <person name="Brzezinski M.A."/>
            <person name="Chaal B.K."/>
            <person name="Chiovitti A."/>
            <person name="Davis A.K."/>
            <person name="Demarest M.S."/>
            <person name="Detter J.C."/>
            <person name="Glavina T."/>
            <person name="Goodstein D."/>
            <person name="Hadi M.Z."/>
            <person name="Hellsten U."/>
            <person name="Hildebrand M."/>
            <person name="Jenkins B.D."/>
            <person name="Jurka J."/>
            <person name="Kapitonov V.V."/>
            <person name="Kroger N."/>
            <person name="Lau W.W."/>
            <person name="Lane T.W."/>
            <person name="Larimer F.W."/>
            <person name="Lippmeier J.C."/>
            <person name="Lucas S."/>
            <person name="Medina M."/>
            <person name="Montsant A."/>
            <person name="Obornik M."/>
            <person name="Parker M.S."/>
            <person name="Palenik B."/>
            <person name="Pazour G.J."/>
            <person name="Richardson P.M."/>
            <person name="Rynearson T.A."/>
            <person name="Saito M.A."/>
            <person name="Schwartz D.C."/>
            <person name="Thamatrakoln K."/>
            <person name="Valentin K."/>
            <person name="Vardi A."/>
            <person name="Wilkerson F.P."/>
            <person name="Rokhsar D.S."/>
        </authorList>
    </citation>
    <scope>NUCLEOTIDE SEQUENCE [LARGE SCALE GENOMIC DNA]</scope>
    <source>
        <strain evidence="3 4">CCMP1335</strain>
    </source>
</reference>
<keyword evidence="1" id="KW-0732">Signal</keyword>
<protein>
    <recommendedName>
        <fullName evidence="2">Serine aminopeptidase S33 domain-containing protein</fullName>
    </recommendedName>
</protein>
<proteinExistence type="predicted"/>
<evidence type="ECO:0000313" key="3">
    <source>
        <dbReference type="EMBL" id="EED92159.1"/>
    </source>
</evidence>